<name>A0A538SEJ8_UNCEI</name>
<evidence type="ECO:0000313" key="3">
    <source>
        <dbReference type="EMBL" id="TMQ49784.1"/>
    </source>
</evidence>
<dbReference type="PROSITE" id="PS01047">
    <property type="entry name" value="HMA_1"/>
    <property type="match status" value="1"/>
</dbReference>
<evidence type="ECO:0000256" key="1">
    <source>
        <dbReference type="ARBA" id="ARBA00022723"/>
    </source>
</evidence>
<feature type="domain" description="HMA" evidence="2">
    <location>
        <begin position="45"/>
        <end position="104"/>
    </location>
</feature>
<protein>
    <submittedName>
        <fullName evidence="3">Heavy-metal-associated domain-containing protein</fullName>
    </submittedName>
</protein>
<dbReference type="SUPFAM" id="SSF55008">
    <property type="entry name" value="HMA, heavy metal-associated domain"/>
    <property type="match status" value="1"/>
</dbReference>
<organism evidence="3 4">
    <name type="scientific">Eiseniibacteriota bacterium</name>
    <dbReference type="NCBI Taxonomy" id="2212470"/>
    <lineage>
        <taxon>Bacteria</taxon>
        <taxon>Candidatus Eiseniibacteriota</taxon>
    </lineage>
</organism>
<dbReference type="GO" id="GO:0046872">
    <property type="term" value="F:metal ion binding"/>
    <property type="evidence" value="ECO:0007669"/>
    <property type="project" value="UniProtKB-KW"/>
</dbReference>
<dbReference type="Proteomes" id="UP000320184">
    <property type="component" value="Unassembled WGS sequence"/>
</dbReference>
<accession>A0A538SEJ8</accession>
<comment type="caution">
    <text evidence="3">The sequence shown here is derived from an EMBL/GenBank/DDBJ whole genome shotgun (WGS) entry which is preliminary data.</text>
</comment>
<evidence type="ECO:0000313" key="4">
    <source>
        <dbReference type="Proteomes" id="UP000320184"/>
    </source>
</evidence>
<reference evidence="3 4" key="1">
    <citation type="journal article" date="2019" name="Nat. Microbiol.">
        <title>Mediterranean grassland soil C-N compound turnover is dependent on rainfall and depth, and is mediated by genomically divergent microorganisms.</title>
        <authorList>
            <person name="Diamond S."/>
            <person name="Andeer P.F."/>
            <person name="Li Z."/>
            <person name="Crits-Christoph A."/>
            <person name="Burstein D."/>
            <person name="Anantharaman K."/>
            <person name="Lane K.R."/>
            <person name="Thomas B.C."/>
            <person name="Pan C."/>
            <person name="Northen T.R."/>
            <person name="Banfield J.F."/>
        </authorList>
    </citation>
    <scope>NUCLEOTIDE SEQUENCE [LARGE SCALE GENOMIC DNA]</scope>
    <source>
        <strain evidence="3">WS_3</strain>
    </source>
</reference>
<dbReference type="CDD" id="cd00371">
    <property type="entry name" value="HMA"/>
    <property type="match status" value="1"/>
</dbReference>
<dbReference type="EMBL" id="VBOT01000115">
    <property type="protein sequence ID" value="TMQ49784.1"/>
    <property type="molecule type" value="Genomic_DNA"/>
</dbReference>
<dbReference type="InterPro" id="IPR017969">
    <property type="entry name" value="Heavy-metal-associated_CS"/>
</dbReference>
<dbReference type="AlphaFoldDB" id="A0A538SEJ8"/>
<evidence type="ECO:0000259" key="2">
    <source>
        <dbReference type="PROSITE" id="PS50846"/>
    </source>
</evidence>
<dbReference type="PROSITE" id="PS50846">
    <property type="entry name" value="HMA_2"/>
    <property type="match status" value="1"/>
</dbReference>
<keyword evidence="1" id="KW-0479">Metal-binding</keyword>
<dbReference type="Pfam" id="PF00403">
    <property type="entry name" value="HMA"/>
    <property type="match status" value="1"/>
</dbReference>
<feature type="non-terminal residue" evidence="3">
    <location>
        <position position="104"/>
    </location>
</feature>
<dbReference type="Gene3D" id="3.30.70.100">
    <property type="match status" value="1"/>
</dbReference>
<dbReference type="InterPro" id="IPR006121">
    <property type="entry name" value="HMA_dom"/>
</dbReference>
<proteinExistence type="predicted"/>
<dbReference type="InterPro" id="IPR036163">
    <property type="entry name" value="HMA_dom_sf"/>
</dbReference>
<sequence>MKREIWNSVALVAGVVALAAGGPWLVHELRTLPRTRVLEARAQQRVVTLEVGGMTCRGCVAAVRGKLAQVPGVTDVDVRLAERRAYVVCSSSLPDTALTAAVGR</sequence>
<gene>
    <name evidence="3" type="ORF">E6K73_09190</name>
</gene>